<dbReference type="Proteomes" id="UP000184063">
    <property type="component" value="Unassembled WGS sequence"/>
</dbReference>
<dbReference type="EMBL" id="KV878256">
    <property type="protein sequence ID" value="OJZ80329.1"/>
    <property type="molecule type" value="Genomic_DNA"/>
</dbReference>
<feature type="region of interest" description="Disordered" evidence="1">
    <location>
        <begin position="361"/>
        <end position="397"/>
    </location>
</feature>
<gene>
    <name evidence="2" type="ORF">ASPFODRAFT_147957</name>
</gene>
<feature type="compositionally biased region" description="Polar residues" evidence="1">
    <location>
        <begin position="367"/>
        <end position="383"/>
    </location>
</feature>
<evidence type="ECO:0000313" key="2">
    <source>
        <dbReference type="EMBL" id="OJZ80329.1"/>
    </source>
</evidence>
<dbReference type="OrthoDB" id="4385702at2759"/>
<accession>A0A1M3T0P7</accession>
<evidence type="ECO:0000313" key="3">
    <source>
        <dbReference type="Proteomes" id="UP000184063"/>
    </source>
</evidence>
<feature type="region of interest" description="Disordered" evidence="1">
    <location>
        <begin position="104"/>
        <end position="163"/>
    </location>
</feature>
<feature type="compositionally biased region" description="Basic and acidic residues" evidence="1">
    <location>
        <begin position="386"/>
        <end position="397"/>
    </location>
</feature>
<dbReference type="AlphaFoldDB" id="A0A1M3T0P7"/>
<reference evidence="3" key="1">
    <citation type="journal article" date="2017" name="Genome Biol.">
        <title>Comparative genomics reveals high biological diversity and specific adaptations in the industrially and medically important fungal genus Aspergillus.</title>
        <authorList>
            <person name="de Vries R.P."/>
            <person name="Riley R."/>
            <person name="Wiebenga A."/>
            <person name="Aguilar-Osorio G."/>
            <person name="Amillis S."/>
            <person name="Uchima C.A."/>
            <person name="Anderluh G."/>
            <person name="Asadollahi M."/>
            <person name="Askin M."/>
            <person name="Barry K."/>
            <person name="Battaglia E."/>
            <person name="Bayram O."/>
            <person name="Benocci T."/>
            <person name="Braus-Stromeyer S.A."/>
            <person name="Caldana C."/>
            <person name="Canovas D."/>
            <person name="Cerqueira G.C."/>
            <person name="Chen F."/>
            <person name="Chen W."/>
            <person name="Choi C."/>
            <person name="Clum A."/>
            <person name="Dos Santos R.A."/>
            <person name="Damasio A.R."/>
            <person name="Diallinas G."/>
            <person name="Emri T."/>
            <person name="Fekete E."/>
            <person name="Flipphi M."/>
            <person name="Freyberg S."/>
            <person name="Gallo A."/>
            <person name="Gournas C."/>
            <person name="Habgood R."/>
            <person name="Hainaut M."/>
            <person name="Harispe M.L."/>
            <person name="Henrissat B."/>
            <person name="Hilden K.S."/>
            <person name="Hope R."/>
            <person name="Hossain A."/>
            <person name="Karabika E."/>
            <person name="Karaffa L."/>
            <person name="Karanyi Z."/>
            <person name="Krasevec N."/>
            <person name="Kuo A."/>
            <person name="Kusch H."/>
            <person name="LaButti K."/>
            <person name="Lagendijk E.L."/>
            <person name="Lapidus A."/>
            <person name="Levasseur A."/>
            <person name="Lindquist E."/>
            <person name="Lipzen A."/>
            <person name="Logrieco A.F."/>
            <person name="MacCabe A."/>
            <person name="Maekelae M.R."/>
            <person name="Malavazi I."/>
            <person name="Melin P."/>
            <person name="Meyer V."/>
            <person name="Mielnichuk N."/>
            <person name="Miskei M."/>
            <person name="Molnar A.P."/>
            <person name="Mule G."/>
            <person name="Ngan C.Y."/>
            <person name="Orejas M."/>
            <person name="Orosz E."/>
            <person name="Ouedraogo J.P."/>
            <person name="Overkamp K.M."/>
            <person name="Park H.-S."/>
            <person name="Perrone G."/>
            <person name="Piumi F."/>
            <person name="Punt P.J."/>
            <person name="Ram A.F."/>
            <person name="Ramon A."/>
            <person name="Rauscher S."/>
            <person name="Record E."/>
            <person name="Riano-Pachon D.M."/>
            <person name="Robert V."/>
            <person name="Roehrig J."/>
            <person name="Ruller R."/>
            <person name="Salamov A."/>
            <person name="Salih N.S."/>
            <person name="Samson R.A."/>
            <person name="Sandor E."/>
            <person name="Sanguinetti M."/>
            <person name="Schuetze T."/>
            <person name="Sepcic K."/>
            <person name="Shelest E."/>
            <person name="Sherlock G."/>
            <person name="Sophianopoulou V."/>
            <person name="Squina F.M."/>
            <person name="Sun H."/>
            <person name="Susca A."/>
            <person name="Todd R.B."/>
            <person name="Tsang A."/>
            <person name="Unkles S.E."/>
            <person name="van de Wiele N."/>
            <person name="van Rossen-Uffink D."/>
            <person name="Oliveira J.V."/>
            <person name="Vesth T.C."/>
            <person name="Visser J."/>
            <person name="Yu J.-H."/>
            <person name="Zhou M."/>
            <person name="Andersen M.R."/>
            <person name="Archer D.B."/>
            <person name="Baker S.E."/>
            <person name="Benoit I."/>
            <person name="Brakhage A.A."/>
            <person name="Braus G.H."/>
            <person name="Fischer R."/>
            <person name="Frisvad J.C."/>
            <person name="Goldman G.H."/>
            <person name="Houbraken J."/>
            <person name="Oakley B."/>
            <person name="Pocsi I."/>
            <person name="Scazzocchio C."/>
            <person name="Seiboth B."/>
            <person name="vanKuyk P.A."/>
            <person name="Wortman J."/>
            <person name="Dyer P.S."/>
            <person name="Grigoriev I.V."/>
        </authorList>
    </citation>
    <scope>NUCLEOTIDE SEQUENCE [LARGE SCALE GENOMIC DNA]</scope>
    <source>
        <strain evidence="3">CBS 106.47</strain>
    </source>
</reference>
<dbReference type="VEuPathDB" id="FungiDB:ASPFODRAFT_147957"/>
<sequence length="397" mass="43231">MDEHRLLPPPEELHTQVSKDALGNNERLGAVATAAATAAEAFVSVAAPVRQQREDTNATEPVVEHRTSLNVPTEDNSTDVLASGPAKRAREAEVLAFLTRSPVSRIYPDQPSSDTSRTYEAHASAPMEEHRWSVSDMGRASDVAIPRGSGAERGSPITCPADVTAREERYEVIDDGNSTLPSETGVNAGWGPPLSAIALPNSYMPTDNSTEDHTADAWYSMRWATEPYSWETLPASFWGWTWSQADNLTASGTDGLYHLSPSFDPPESIASSVAAGLSSIPETGPPSFPNLYRVQQAEDVSLSILTVIPLQSPSWDPWAPVSAALPMTDFYRRSMHQEPSAPVPVRNIDSLVPPWLQTTMDHHETKPSSFDNVGANSQDSSWNVKVPEDQVEHRHST</sequence>
<organism evidence="2 3">
    <name type="scientific">Aspergillus luchuensis (strain CBS 106.47)</name>
    <dbReference type="NCBI Taxonomy" id="1137211"/>
    <lineage>
        <taxon>Eukaryota</taxon>
        <taxon>Fungi</taxon>
        <taxon>Dikarya</taxon>
        <taxon>Ascomycota</taxon>
        <taxon>Pezizomycotina</taxon>
        <taxon>Eurotiomycetes</taxon>
        <taxon>Eurotiomycetidae</taxon>
        <taxon>Eurotiales</taxon>
        <taxon>Aspergillaceae</taxon>
        <taxon>Aspergillus</taxon>
        <taxon>Aspergillus subgen. Circumdati</taxon>
    </lineage>
</organism>
<protein>
    <submittedName>
        <fullName evidence="2">Uncharacterized protein</fullName>
    </submittedName>
</protein>
<evidence type="ECO:0000256" key="1">
    <source>
        <dbReference type="SAM" id="MobiDB-lite"/>
    </source>
</evidence>
<proteinExistence type="predicted"/>
<name>A0A1M3T0P7_ASPLC</name>